<dbReference type="AlphaFoldDB" id="A0A450UE86"/>
<keyword evidence="1" id="KW-0808">Transferase</keyword>
<name>A0A450UE86_9GAMM</name>
<sequence>MKQPDHILIHQDSGITEYGTPEPILEAARLTMGGIDLDPASSPSHDLRVRAHRIYTKETDGLSRSWHGNIWMNHPFGRGRNEKWIDKLMHEYILGHVDQACCITFNSTETKWFAHLLDFPQCFINGRTNYLLNGVPMEDAPKGSVVTYLGGEYSQIPCGLFLARDGQSEICPIPLLKILIQNIHQTKNDTRFSTVNEVT</sequence>
<proteinExistence type="predicted"/>
<dbReference type="InterPro" id="IPR008593">
    <property type="entry name" value="Dam_MeTrfase"/>
</dbReference>
<protein>
    <submittedName>
        <fullName evidence="1">DNA N-6-adenine-methyltransferase (Dam)</fullName>
    </submittedName>
</protein>
<gene>
    <name evidence="1" type="ORF">BECKLFY1418A_GA0070994_101341</name>
</gene>
<dbReference type="GO" id="GO:0032259">
    <property type="term" value="P:methylation"/>
    <property type="evidence" value="ECO:0007669"/>
    <property type="project" value="UniProtKB-KW"/>
</dbReference>
<dbReference type="GO" id="GO:0009307">
    <property type="term" value="P:DNA restriction-modification system"/>
    <property type="evidence" value="ECO:0007669"/>
    <property type="project" value="InterPro"/>
</dbReference>
<organism evidence="1">
    <name type="scientific">Candidatus Kentrum sp. LFY</name>
    <dbReference type="NCBI Taxonomy" id="2126342"/>
    <lineage>
        <taxon>Bacteria</taxon>
        <taxon>Pseudomonadati</taxon>
        <taxon>Pseudomonadota</taxon>
        <taxon>Gammaproteobacteria</taxon>
        <taxon>Candidatus Kentrum</taxon>
    </lineage>
</organism>
<dbReference type="Pfam" id="PF05869">
    <property type="entry name" value="Dam"/>
    <property type="match status" value="1"/>
</dbReference>
<accession>A0A450UE86</accession>
<keyword evidence="1" id="KW-0489">Methyltransferase</keyword>
<evidence type="ECO:0000313" key="1">
    <source>
        <dbReference type="EMBL" id="VFJ90867.1"/>
    </source>
</evidence>
<dbReference type="EMBL" id="CAADFH010000013">
    <property type="protein sequence ID" value="VFJ90867.1"/>
    <property type="molecule type" value="Genomic_DNA"/>
</dbReference>
<dbReference type="GO" id="GO:0009007">
    <property type="term" value="F:site-specific DNA-methyltransferase (adenine-specific) activity"/>
    <property type="evidence" value="ECO:0007669"/>
    <property type="project" value="InterPro"/>
</dbReference>
<reference evidence="1" key="1">
    <citation type="submission" date="2019-02" db="EMBL/GenBank/DDBJ databases">
        <authorList>
            <person name="Gruber-Vodicka R. H."/>
            <person name="Seah K. B. B."/>
        </authorList>
    </citation>
    <scope>NUCLEOTIDE SEQUENCE</scope>
    <source>
        <strain evidence="1">BECK_M6</strain>
    </source>
</reference>
<dbReference type="GO" id="GO:0003677">
    <property type="term" value="F:DNA binding"/>
    <property type="evidence" value="ECO:0007669"/>
    <property type="project" value="InterPro"/>
</dbReference>